<feature type="compositionally biased region" description="Basic residues" evidence="1">
    <location>
        <begin position="1"/>
        <end position="12"/>
    </location>
</feature>
<feature type="compositionally biased region" description="Low complexity" evidence="1">
    <location>
        <begin position="127"/>
        <end position="141"/>
    </location>
</feature>
<feature type="domain" description="Knl1 C-terminal RWD" evidence="2">
    <location>
        <begin position="1045"/>
        <end position="1197"/>
    </location>
</feature>
<evidence type="ECO:0000313" key="4">
    <source>
        <dbReference type="Proteomes" id="UP001293254"/>
    </source>
</evidence>
<sequence length="1311" mass="144540">MEVRKSPRRKTQRNCSEVAMDSKEDPNADGHRHNTATENSDTIARQKKRARRVSFAEMTSVHFFDRDEELNETPSTGTAKIGDELAGELGSGGESERNKESGGEDDGDDNDDDEVMQMRSQFLRPVGSPSPGGSNFGSASSNDEDNFFGPVSANFIRPGRLSDSAASDDNHDVTMDSTAFSMHYRSLAISESGVDLKTPTGGQLVFEEKTPTNANIGSSMVFTLGKRPIPKSSMPVTEVNGSHNSNDMSLVGENPNKYNYDKLSPGLNALLAESRKSPLSVSVSDHVITSASPKRKEGEVLPSVDLGVNLVNPSDWIRKEIGEINSANVLNGGESSAHRDFGEADGPHRTFHSGLSPKTFSSSTSGAAASNIDNYKPNTSPDQLSNDESETPLVSSTSSPVKQRQLLLTTTSPSKLLVAASPLLAKPVPLLRNDSAEHHETQTSIQRSISKLELLEKSAFSSSFSAKVDNSTIKSLDFLKSPNFDAFLEKSRHISRMNFEDLVTEEKLASVDKGRSYAFSMNRTRAETLNHISGENHLEEHPDQIMSGKSPNELIAKNLSADQSNYMQIAASPSKIWSGNKLMRSLFTPKHSNEDAVMTETESLLAEIASGEGVKINSAQFVSSPGRMLEKKLSTTLGLQSSQSSDLELQSQFKQISDSDKDRDSTPEGNLADGNLSTSNANGDAVSNGIDGELGSPFVEVNHLKNLIEVKATDNGEVDVYNRKETFGNIDNFITPSKMNKSQVKHSKILDMGNQTSREISRFEDDLPGEEFRVISHGSVSPTAYKNFEEPTLQKNLVEFPTAIPSRKEIENTHSPIIPSPRSIQLSGRQEKFSGNKRNIELLLKDTQHRTEMTIMQRSPKLQKAGNFDPERQLCPIEGRSTLSGNERKKWTDIYSKFSEDMKKMISGSADKLNSKMIDVLGDMLVHRQRSKIYEMLHLGVMPQNAVVLHDPQLGKIAEVNSLLHQVVFEKAKLQLKNVQREKLLKRLQILSSRVQESLILRANCLSNPLGACTTNVLVDAVGDRSSSVSLKDGHQVCHEKLTAMRQALEALDRKILNLKGTFHACCKLKAERSCDDTITLVNEQLIKRASRRFIRQDMQMWVVHSVGSVNGQHNVVLNYLDFIFQSIKVIVGPTSSATTSFKLNETNIIKNFPNLDACTAFAFVFNAEIARKYVGAKTLAQEMQVTSSLLGTLLDVVEEVQLAQMELQNLTQSSFSSSSDEQLDLMLSYFNFNSGRKVILTLDMSCLKRGIYPSDVLPLQLTAPVDSQKCSLSERIFDEIRDAVKGVRSGHMRILRLCRCISQVIQVSTS</sequence>
<feature type="region of interest" description="Disordered" evidence="1">
    <location>
        <begin position="640"/>
        <end position="688"/>
    </location>
</feature>
<evidence type="ECO:0000313" key="3">
    <source>
        <dbReference type="EMBL" id="KAK4437472.1"/>
    </source>
</evidence>
<name>A0AAE1YWD4_9LAMI</name>
<feature type="region of interest" description="Disordered" evidence="1">
    <location>
        <begin position="334"/>
        <end position="404"/>
    </location>
</feature>
<feature type="compositionally biased region" description="Basic and acidic residues" evidence="1">
    <location>
        <begin position="657"/>
        <end position="666"/>
    </location>
</feature>
<dbReference type="EMBL" id="JACGWO010000001">
    <property type="protein sequence ID" value="KAK4437472.1"/>
    <property type="molecule type" value="Genomic_DNA"/>
</dbReference>
<evidence type="ECO:0000256" key="1">
    <source>
        <dbReference type="SAM" id="MobiDB-lite"/>
    </source>
</evidence>
<proteinExistence type="predicted"/>
<organism evidence="3 4">
    <name type="scientific">Sesamum alatum</name>
    <dbReference type="NCBI Taxonomy" id="300844"/>
    <lineage>
        <taxon>Eukaryota</taxon>
        <taxon>Viridiplantae</taxon>
        <taxon>Streptophyta</taxon>
        <taxon>Embryophyta</taxon>
        <taxon>Tracheophyta</taxon>
        <taxon>Spermatophyta</taxon>
        <taxon>Magnoliopsida</taxon>
        <taxon>eudicotyledons</taxon>
        <taxon>Gunneridae</taxon>
        <taxon>Pentapetalae</taxon>
        <taxon>asterids</taxon>
        <taxon>lamiids</taxon>
        <taxon>Lamiales</taxon>
        <taxon>Pedaliaceae</taxon>
        <taxon>Sesamum</taxon>
    </lineage>
</organism>
<feature type="compositionally biased region" description="Basic and acidic residues" evidence="1">
    <location>
        <begin position="20"/>
        <end position="32"/>
    </location>
</feature>
<dbReference type="Pfam" id="PF18210">
    <property type="entry name" value="Knl1_RWD_C"/>
    <property type="match status" value="1"/>
</dbReference>
<protein>
    <recommendedName>
        <fullName evidence="2">Knl1 C-terminal RWD domain-containing protein</fullName>
    </recommendedName>
</protein>
<feature type="compositionally biased region" description="Basic and acidic residues" evidence="1">
    <location>
        <begin position="336"/>
        <end position="348"/>
    </location>
</feature>
<feature type="compositionally biased region" description="Polar residues" evidence="1">
    <location>
        <begin position="391"/>
        <end position="402"/>
    </location>
</feature>
<comment type="caution">
    <text evidence="3">The sequence shown here is derived from an EMBL/GenBank/DDBJ whole genome shotgun (WGS) entry which is preliminary data.</text>
</comment>
<dbReference type="Proteomes" id="UP001293254">
    <property type="component" value="Unassembled WGS sequence"/>
</dbReference>
<keyword evidence="4" id="KW-1185">Reference proteome</keyword>
<dbReference type="PANTHER" id="PTHR35707:SF1">
    <property type="entry name" value="SPC7 KINETOCHORE PROTEIN DOMAIN-CONTAINING PROTEIN"/>
    <property type="match status" value="1"/>
</dbReference>
<feature type="region of interest" description="Disordered" evidence="1">
    <location>
        <begin position="63"/>
        <end position="144"/>
    </location>
</feature>
<accession>A0AAE1YWD4</accession>
<dbReference type="InterPro" id="IPR040850">
    <property type="entry name" value="Knl1_RWD_C"/>
</dbReference>
<reference evidence="3" key="1">
    <citation type="submission" date="2020-06" db="EMBL/GenBank/DDBJ databases">
        <authorList>
            <person name="Li T."/>
            <person name="Hu X."/>
            <person name="Zhang T."/>
            <person name="Song X."/>
            <person name="Zhang H."/>
            <person name="Dai N."/>
            <person name="Sheng W."/>
            <person name="Hou X."/>
            <person name="Wei L."/>
        </authorList>
    </citation>
    <scope>NUCLEOTIDE SEQUENCE</scope>
    <source>
        <strain evidence="3">3651</strain>
        <tissue evidence="3">Leaf</tissue>
    </source>
</reference>
<reference evidence="3" key="2">
    <citation type="journal article" date="2024" name="Plant">
        <title>Genomic evolution and insights into agronomic trait innovations of Sesamum species.</title>
        <authorList>
            <person name="Miao H."/>
            <person name="Wang L."/>
            <person name="Qu L."/>
            <person name="Liu H."/>
            <person name="Sun Y."/>
            <person name="Le M."/>
            <person name="Wang Q."/>
            <person name="Wei S."/>
            <person name="Zheng Y."/>
            <person name="Lin W."/>
            <person name="Duan Y."/>
            <person name="Cao H."/>
            <person name="Xiong S."/>
            <person name="Wang X."/>
            <person name="Wei L."/>
            <person name="Li C."/>
            <person name="Ma Q."/>
            <person name="Ju M."/>
            <person name="Zhao R."/>
            <person name="Li G."/>
            <person name="Mu C."/>
            <person name="Tian Q."/>
            <person name="Mei H."/>
            <person name="Zhang T."/>
            <person name="Gao T."/>
            <person name="Zhang H."/>
        </authorList>
    </citation>
    <scope>NUCLEOTIDE SEQUENCE</scope>
    <source>
        <strain evidence="3">3651</strain>
    </source>
</reference>
<feature type="compositionally biased region" description="Low complexity" evidence="1">
    <location>
        <begin position="640"/>
        <end position="652"/>
    </location>
</feature>
<feature type="region of interest" description="Disordered" evidence="1">
    <location>
        <begin position="1"/>
        <end position="51"/>
    </location>
</feature>
<gene>
    <name evidence="3" type="ORF">Salat_0081100</name>
</gene>
<evidence type="ECO:0000259" key="2">
    <source>
        <dbReference type="Pfam" id="PF18210"/>
    </source>
</evidence>
<feature type="compositionally biased region" description="Low complexity" evidence="1">
    <location>
        <begin position="361"/>
        <end position="370"/>
    </location>
</feature>
<feature type="compositionally biased region" description="Acidic residues" evidence="1">
    <location>
        <begin position="103"/>
        <end position="115"/>
    </location>
</feature>
<dbReference type="PANTHER" id="PTHR35707">
    <property type="entry name" value="OS06G0608100 PROTEIN"/>
    <property type="match status" value="1"/>
</dbReference>
<feature type="compositionally biased region" description="Polar residues" evidence="1">
    <location>
        <begin position="371"/>
        <end position="384"/>
    </location>
</feature>